<dbReference type="HOGENOM" id="CLU_086154_0_0_1"/>
<protein>
    <submittedName>
        <fullName evidence="2">BTB domain-containing protein</fullName>
    </submittedName>
</protein>
<name>Q965M5_CAEEL</name>
<dbReference type="PhylomeDB" id="Q965M5"/>
<dbReference type="PeptideAtlas" id="Q965M5"/>
<dbReference type="Proteomes" id="UP000001940">
    <property type="component" value="Chromosome II"/>
</dbReference>
<dbReference type="EMBL" id="BX284602">
    <property type="protein sequence ID" value="CCD64912.1"/>
    <property type="molecule type" value="Genomic_DNA"/>
</dbReference>
<evidence type="ECO:0000313" key="3">
    <source>
        <dbReference type="Proteomes" id="UP000001940"/>
    </source>
</evidence>
<dbReference type="InParanoid" id="Q965M5"/>
<dbReference type="AlphaFoldDB" id="Q965M5"/>
<dbReference type="Bgee" id="WBGene00015914">
    <property type="expression patterns" value="Expressed in embryo and 3 other cell types or tissues"/>
</dbReference>
<dbReference type="RefSeq" id="NP_494485.2">
    <property type="nucleotide sequence ID" value="NM_062084.3"/>
</dbReference>
<dbReference type="Pfam" id="PF02214">
    <property type="entry name" value="BTB_2"/>
    <property type="match status" value="1"/>
</dbReference>
<dbReference type="SMART" id="SM00225">
    <property type="entry name" value="BTB"/>
    <property type="match status" value="1"/>
</dbReference>
<dbReference type="UCSC" id="C17F4.8">
    <property type="organism name" value="c. elegans"/>
</dbReference>
<dbReference type="PANTHER" id="PTHR11145">
    <property type="entry name" value="BTB/POZ DOMAIN-CONTAINING ADAPTER FOR CUL3-MEDIATED RHOA DEGRADATION PROTEIN FAMILY MEMBER"/>
    <property type="match status" value="1"/>
</dbReference>
<dbReference type="GeneID" id="182739"/>
<dbReference type="AGR" id="WB:WBGene00015914"/>
<keyword evidence="3" id="KW-1185">Reference proteome</keyword>
<dbReference type="PaxDb" id="6239-C17F4.8"/>
<dbReference type="KEGG" id="cel:CELE_C17F4.8"/>
<feature type="domain" description="BTB" evidence="1">
    <location>
        <begin position="4"/>
        <end position="74"/>
    </location>
</feature>
<dbReference type="InterPro" id="IPR000210">
    <property type="entry name" value="BTB/POZ_dom"/>
</dbReference>
<evidence type="ECO:0000313" key="4">
    <source>
        <dbReference type="WormBase" id="C17F4.8"/>
    </source>
</evidence>
<dbReference type="CTD" id="182739"/>
<organism evidence="2 3">
    <name type="scientific">Caenorhabditis elegans</name>
    <dbReference type="NCBI Taxonomy" id="6239"/>
    <lineage>
        <taxon>Eukaryota</taxon>
        <taxon>Metazoa</taxon>
        <taxon>Ecdysozoa</taxon>
        <taxon>Nematoda</taxon>
        <taxon>Chromadorea</taxon>
        <taxon>Rhabditida</taxon>
        <taxon>Rhabditina</taxon>
        <taxon>Rhabditomorpha</taxon>
        <taxon>Rhabditoidea</taxon>
        <taxon>Rhabditidae</taxon>
        <taxon>Peloderinae</taxon>
        <taxon>Caenorhabditis</taxon>
    </lineage>
</organism>
<dbReference type="InterPro" id="IPR011333">
    <property type="entry name" value="SKP1/BTB/POZ_sf"/>
</dbReference>
<dbReference type="GO" id="GO:0051260">
    <property type="term" value="P:protein homooligomerization"/>
    <property type="evidence" value="ECO:0007669"/>
    <property type="project" value="InterPro"/>
</dbReference>
<accession>Q965M5</accession>
<dbReference type="InterPro" id="IPR003131">
    <property type="entry name" value="T1-type_BTB"/>
</dbReference>
<dbReference type="CDD" id="cd18316">
    <property type="entry name" value="BTB_POZ_KCTD-like"/>
    <property type="match status" value="1"/>
</dbReference>
<dbReference type="SMR" id="Q965M5"/>
<proteinExistence type="predicted"/>
<dbReference type="InterPro" id="IPR045068">
    <property type="entry name" value="BACURD1-3"/>
</dbReference>
<dbReference type="SUPFAM" id="SSF54695">
    <property type="entry name" value="POZ domain"/>
    <property type="match status" value="1"/>
</dbReference>
<dbReference type="eggNOG" id="KOG2716">
    <property type="taxonomic scope" value="Eukaryota"/>
</dbReference>
<dbReference type="Gene3D" id="3.30.710.10">
    <property type="entry name" value="Potassium Channel Kv1.1, Chain A"/>
    <property type="match status" value="1"/>
</dbReference>
<gene>
    <name evidence="2 4" type="ORF">C17F4.8</name>
    <name evidence="2" type="ORF">CELE_C17F4.8</name>
</gene>
<dbReference type="FunCoup" id="Q965M5">
    <property type="interactions" value="90"/>
</dbReference>
<dbReference type="IntAct" id="Q965M5">
    <property type="interactions" value="1"/>
</dbReference>
<dbReference type="WormBase" id="C17F4.8">
    <property type="protein sequence ID" value="CE36791"/>
    <property type="gene ID" value="WBGene00015914"/>
</dbReference>
<reference evidence="2 3" key="1">
    <citation type="journal article" date="1998" name="Science">
        <title>Genome sequence of the nematode C. elegans: a platform for investigating biology.</title>
        <authorList>
            <consortium name="The C. elegans sequencing consortium"/>
            <person name="Sulson J.E."/>
            <person name="Waterston R."/>
        </authorList>
    </citation>
    <scope>NUCLEOTIDE SEQUENCE [LARGE SCALE GENOMIC DNA]</scope>
    <source>
        <strain evidence="2 3">Bristol N2</strain>
    </source>
</reference>
<dbReference type="OrthoDB" id="2414723at2759"/>
<sequence length="207" mass="23978">MCSKDNIVKLNVGGTVFQTSKSTLTMIDGFFKMMLESDIPLQKDDSNCIFIDRSPKHFDIILNFLRDGDVDLPEQEKEINEVKREAQFYLLEELVDLCHRKINTKIRVLISGTEKIEFYTKNDKPRLLIKYPEKNLDESPILDIDWGSLMEKYRDQFHIAFAPQNNCSLSANCQFKSVKSSIFLSIGDVSNDCEQFIDNFLKKHCGF</sequence>
<evidence type="ECO:0000259" key="1">
    <source>
        <dbReference type="PROSITE" id="PS50097"/>
    </source>
</evidence>
<dbReference type="PROSITE" id="PS50097">
    <property type="entry name" value="BTB"/>
    <property type="match status" value="1"/>
</dbReference>
<dbReference type="PANTHER" id="PTHR11145:SF19">
    <property type="entry name" value="BTB DOMAIN-CONTAINING PROTEIN-RELATED"/>
    <property type="match status" value="1"/>
</dbReference>
<evidence type="ECO:0000313" key="2">
    <source>
        <dbReference type="EMBL" id="CCD64912.1"/>
    </source>
</evidence>